<dbReference type="OrthoDB" id="6255147at2759"/>
<dbReference type="Proteomes" id="UP000274504">
    <property type="component" value="Unassembled WGS sequence"/>
</dbReference>
<evidence type="ECO:0000313" key="3">
    <source>
        <dbReference type="EMBL" id="VDL25363.1"/>
    </source>
</evidence>
<keyword evidence="1" id="KW-0175">Coiled coil</keyword>
<feature type="compositionally biased region" description="Basic and acidic residues" evidence="2">
    <location>
        <begin position="547"/>
        <end position="557"/>
    </location>
</feature>
<evidence type="ECO:0000313" key="5">
    <source>
        <dbReference type="WBParaSite" id="HDID_0000300301-mRNA-1"/>
    </source>
</evidence>
<feature type="compositionally biased region" description="Polar residues" evidence="2">
    <location>
        <begin position="500"/>
        <end position="518"/>
    </location>
</feature>
<reference evidence="5" key="1">
    <citation type="submission" date="2017-02" db="UniProtKB">
        <authorList>
            <consortium name="WormBaseParasite"/>
        </authorList>
    </citation>
    <scope>IDENTIFICATION</scope>
</reference>
<sequence length="557" mass="62625">MQSNLDPSSMRLLNDIRQDAEKIKKIFLSTPSKASIESAPISDTASPLLKKAASLKDSESGETPHFAHYQALDLWRAESLVNYSAIKSTLCILKSDNLTSEDLVFTCQTLTMALRKLLGALNIKSITYIVNEYVKICEENALIRSQDKIDLNRTDVFAALESICDKKEYEDDTLKTDLRNAKYDLDRARESLEVSQKTVAYVKAQLQEEKKRYTFLETASSEIASLIRNLASDLNCLDTASNGLQIAHSLSRRIEGLLTSLPWLRSWRESDSVSELFNPEVNPYHLLQLKEKELKSKIQSLESTSTFIDQLASELKENKSEKSRLSEELESKNRLIQKLQDEIAEKAVQVERYRATFDELFDPVTAANFAKQVAERYSRYNSSIKSKNSGDTVNQTGSSSQASHRNTSSKAEQPVSISSRHVPEITPIRRPAEFTPIRRHKLSPVEMIPGPDKENKSDDKSKAQELKIGQEAPRTMSRDASLKKSSNSPTLGDAKRLRLANTTPKAPLTQINVRSTLRPNPLESKRPQLPRQQETKPPSSQHFLSSNEKHDPGCATS</sequence>
<name>A0A0R3SE35_HYMDI</name>
<evidence type="ECO:0000256" key="1">
    <source>
        <dbReference type="SAM" id="Coils"/>
    </source>
</evidence>
<dbReference type="EMBL" id="UYSG01000832">
    <property type="protein sequence ID" value="VDL25363.1"/>
    <property type="molecule type" value="Genomic_DNA"/>
</dbReference>
<feature type="compositionally biased region" description="Polar residues" evidence="2">
    <location>
        <begin position="530"/>
        <end position="546"/>
    </location>
</feature>
<feature type="compositionally biased region" description="Polar residues" evidence="2">
    <location>
        <begin position="383"/>
        <end position="419"/>
    </location>
</feature>
<proteinExistence type="predicted"/>
<feature type="coiled-coil region" evidence="1">
    <location>
        <begin position="284"/>
        <end position="356"/>
    </location>
</feature>
<evidence type="ECO:0000313" key="4">
    <source>
        <dbReference type="Proteomes" id="UP000274504"/>
    </source>
</evidence>
<organism evidence="5">
    <name type="scientific">Hymenolepis diminuta</name>
    <name type="common">Rat tapeworm</name>
    <dbReference type="NCBI Taxonomy" id="6216"/>
    <lineage>
        <taxon>Eukaryota</taxon>
        <taxon>Metazoa</taxon>
        <taxon>Spiralia</taxon>
        <taxon>Lophotrochozoa</taxon>
        <taxon>Platyhelminthes</taxon>
        <taxon>Cestoda</taxon>
        <taxon>Eucestoda</taxon>
        <taxon>Cyclophyllidea</taxon>
        <taxon>Hymenolepididae</taxon>
        <taxon>Hymenolepis</taxon>
    </lineage>
</organism>
<gene>
    <name evidence="3" type="ORF">HDID_LOCUS2999</name>
</gene>
<dbReference type="AlphaFoldDB" id="A0A0R3SE35"/>
<reference evidence="3 4" key="2">
    <citation type="submission" date="2018-11" db="EMBL/GenBank/DDBJ databases">
        <authorList>
            <consortium name="Pathogen Informatics"/>
        </authorList>
    </citation>
    <scope>NUCLEOTIDE SEQUENCE [LARGE SCALE GENOMIC DNA]</scope>
</reference>
<dbReference type="WBParaSite" id="HDID_0000300301-mRNA-1">
    <property type="protein sequence ID" value="HDID_0000300301-mRNA-1"/>
    <property type="gene ID" value="HDID_0000300301"/>
</dbReference>
<protein>
    <submittedName>
        <fullName evidence="5">Spindle pole protein</fullName>
    </submittedName>
</protein>
<feature type="compositionally biased region" description="Basic and acidic residues" evidence="2">
    <location>
        <begin position="451"/>
        <end position="465"/>
    </location>
</feature>
<accession>A0A0R3SE35</accession>
<feature type="region of interest" description="Disordered" evidence="2">
    <location>
        <begin position="383"/>
        <end position="557"/>
    </location>
</feature>
<evidence type="ECO:0000256" key="2">
    <source>
        <dbReference type="SAM" id="MobiDB-lite"/>
    </source>
</evidence>